<feature type="transmembrane region" description="Helical" evidence="9">
    <location>
        <begin position="379"/>
        <end position="396"/>
    </location>
</feature>
<dbReference type="GO" id="GO:0016020">
    <property type="term" value="C:membrane"/>
    <property type="evidence" value="ECO:0007669"/>
    <property type="project" value="UniProtKB-SubCell"/>
</dbReference>
<dbReference type="PROSITE" id="PS50855">
    <property type="entry name" value="COX1"/>
    <property type="match status" value="1"/>
</dbReference>
<dbReference type="Proteomes" id="UP000032336">
    <property type="component" value="Unassembled WGS sequence"/>
</dbReference>
<comment type="subcellular location">
    <subcellularLocation>
        <location evidence="1">Membrane</location>
        <topology evidence="1">Multi-pass membrane protein</topology>
    </subcellularLocation>
</comment>
<keyword evidence="4 8" id="KW-0249">Electron transport</keyword>
<dbReference type="OrthoDB" id="9803294at2"/>
<keyword evidence="8" id="KW-0408">Iron</keyword>
<dbReference type="SUPFAM" id="SSF81442">
    <property type="entry name" value="Cytochrome c oxidase subunit I-like"/>
    <property type="match status" value="1"/>
</dbReference>
<dbReference type="PANTHER" id="PTHR10422:SF18">
    <property type="entry name" value="CYTOCHROME C OXIDASE SUBUNIT 1"/>
    <property type="match status" value="1"/>
</dbReference>
<evidence type="ECO:0000256" key="7">
    <source>
        <dbReference type="ARBA" id="ARBA00025218"/>
    </source>
</evidence>
<keyword evidence="11" id="KW-0560">Oxidoreductase</keyword>
<dbReference type="PATRIC" id="fig|1121877.4.peg.2783"/>
<dbReference type="GO" id="GO:0020037">
    <property type="term" value="F:heme binding"/>
    <property type="evidence" value="ECO:0007669"/>
    <property type="project" value="InterPro"/>
</dbReference>
<evidence type="ECO:0000256" key="3">
    <source>
        <dbReference type="ARBA" id="ARBA00022692"/>
    </source>
</evidence>
<evidence type="ECO:0000313" key="12">
    <source>
        <dbReference type="Proteomes" id="UP000032336"/>
    </source>
</evidence>
<dbReference type="InterPro" id="IPR000883">
    <property type="entry name" value="Cyt_C_Oxase_1"/>
</dbReference>
<feature type="transmembrane region" description="Helical" evidence="9">
    <location>
        <begin position="481"/>
        <end position="501"/>
    </location>
</feature>
<evidence type="ECO:0000256" key="4">
    <source>
        <dbReference type="ARBA" id="ARBA00022982"/>
    </source>
</evidence>
<dbReference type="EMBL" id="JXUW01000029">
    <property type="protein sequence ID" value="KJE75794.1"/>
    <property type="molecule type" value="Genomic_DNA"/>
</dbReference>
<evidence type="ECO:0000256" key="5">
    <source>
        <dbReference type="ARBA" id="ARBA00022989"/>
    </source>
</evidence>
<dbReference type="GO" id="GO:0022904">
    <property type="term" value="P:respiratory electron transport chain"/>
    <property type="evidence" value="ECO:0007669"/>
    <property type="project" value="TreeGrafter"/>
</dbReference>
<gene>
    <name evidence="11" type="primary">ctaD2</name>
    <name evidence="11" type="ORF">FEAC_24970</name>
</gene>
<dbReference type="GO" id="GO:0004129">
    <property type="term" value="F:cytochrome-c oxidase activity"/>
    <property type="evidence" value="ECO:0007669"/>
    <property type="project" value="InterPro"/>
</dbReference>
<feature type="transmembrane region" description="Helical" evidence="9">
    <location>
        <begin position="129"/>
        <end position="147"/>
    </location>
</feature>
<evidence type="ECO:0000313" key="11">
    <source>
        <dbReference type="EMBL" id="KJE75794.1"/>
    </source>
</evidence>
<feature type="transmembrane region" description="Helical" evidence="9">
    <location>
        <begin position="557"/>
        <end position="578"/>
    </location>
</feature>
<protein>
    <submittedName>
        <fullName evidence="11">Cytochrome c oxidase subunit 1</fullName>
        <ecNumber evidence="11">1.9.3.1</ecNumber>
    </submittedName>
</protein>
<organism evidence="11 12">
    <name type="scientific">Ferrimicrobium acidiphilum DSM 19497</name>
    <dbReference type="NCBI Taxonomy" id="1121877"/>
    <lineage>
        <taxon>Bacteria</taxon>
        <taxon>Bacillati</taxon>
        <taxon>Actinomycetota</taxon>
        <taxon>Acidimicrobiia</taxon>
        <taxon>Acidimicrobiales</taxon>
        <taxon>Acidimicrobiaceae</taxon>
        <taxon>Ferrimicrobium</taxon>
    </lineage>
</organism>
<feature type="transmembrane region" description="Helical" evidence="9">
    <location>
        <begin position="69"/>
        <end position="89"/>
    </location>
</feature>
<comment type="similarity">
    <text evidence="8">Belongs to the heme-copper respiratory oxidase family.</text>
</comment>
<name>A0A0D8FS82_9ACTN</name>
<feature type="transmembrane region" description="Helical" evidence="9">
    <location>
        <begin position="253"/>
        <end position="276"/>
    </location>
</feature>
<dbReference type="eggNOG" id="COG0843">
    <property type="taxonomic scope" value="Bacteria"/>
</dbReference>
<dbReference type="GO" id="GO:0009060">
    <property type="term" value="P:aerobic respiration"/>
    <property type="evidence" value="ECO:0007669"/>
    <property type="project" value="InterPro"/>
</dbReference>
<keyword evidence="2 8" id="KW-0679">Respiratory chain</keyword>
<feature type="domain" description="Cytochrome oxidase subunit I profile" evidence="10">
    <location>
        <begin position="107"/>
        <end position="617"/>
    </location>
</feature>
<accession>A0A0D8FS82</accession>
<dbReference type="PANTHER" id="PTHR10422">
    <property type="entry name" value="CYTOCHROME C OXIDASE SUBUNIT 1"/>
    <property type="match status" value="1"/>
</dbReference>
<reference evidence="11 12" key="1">
    <citation type="submission" date="2015-01" db="EMBL/GenBank/DDBJ databases">
        <title>Draft genome of the acidophilic iron oxidizer Ferrimicrobium acidiphilum strain T23.</title>
        <authorList>
            <person name="Poehlein A."/>
            <person name="Eisen S."/>
            <person name="Schloemann M."/>
            <person name="Johnson B.D."/>
            <person name="Daniel R."/>
            <person name="Muehling M."/>
        </authorList>
    </citation>
    <scope>NUCLEOTIDE SEQUENCE [LARGE SCALE GENOMIC DNA]</scope>
    <source>
        <strain evidence="11 12">T23</strain>
    </source>
</reference>
<evidence type="ECO:0000256" key="9">
    <source>
        <dbReference type="SAM" id="Phobius"/>
    </source>
</evidence>
<sequence>MAIDMTPAAGVGAPTDLEARGLKAAKPWFTGNLLTALIGGAIGYAFGHWLGNAIASNYSIVASGAQNEVAIYLSLIIGCVGWFAGLGTFNYPIQKLLGLEPIDPPKSEKRTFWEHFSYSTDHKVVGVQYLFGMLLYFLVAGLLALGIRTELLSPVNHIWAPDTYIEIVGEHGTMMMMMMTSVVMGPFGNYLIPLMIGSKKMAFPRLEAASFWFTVPSFLILLSALWQGGFQSGWTGYAPLSIQGGPGQSDYDVAFALMAFSMICASINMVATIINYRAPGLRWSRMPIFAWGMITVAFTMLLSVPVLIDGLYVMSLDRGVRTAMLYAGHGGSSFLWENLFWFFGHPEVYLLALPGFALTVELLPVFARKPVFALKTSTAGLIGVAVLSFFVWQHHLFMSGMNPDMRPLFMLTTELISIPTGFLYLVAMGTVWRGKIRFEVPMLFLLAVFWNFLWGGVTGVYNSDVPVDALVHGSFFVMAHFHFTIMGQLIFAVFAGVYYYTPLIFGIRLNDKLGKISFWIIFVAFNSTFLPLFMIGLLGQPRRVFEYAVRLQHLNQWVSVSSYVLGFGILLYVINLVWSLAVTRTPAGPNPWESRGLEWQVGYPVPRDNFEKIPVVHRDPYGYGTGDDTPVADLNPVGDKAAVVTGGDA</sequence>
<feature type="transmembrane region" description="Helical" evidence="9">
    <location>
        <begin position="443"/>
        <end position="461"/>
    </location>
</feature>
<evidence type="ECO:0000256" key="6">
    <source>
        <dbReference type="ARBA" id="ARBA00023136"/>
    </source>
</evidence>
<dbReference type="InterPro" id="IPR023615">
    <property type="entry name" value="Cyt_c_Oxase_su1_BS"/>
</dbReference>
<keyword evidence="6 9" id="KW-0472">Membrane</keyword>
<evidence type="ECO:0000259" key="10">
    <source>
        <dbReference type="PROSITE" id="PS50855"/>
    </source>
</evidence>
<feature type="transmembrane region" description="Helical" evidence="9">
    <location>
        <begin position="208"/>
        <end position="226"/>
    </location>
</feature>
<dbReference type="GO" id="GO:0015990">
    <property type="term" value="P:electron transport coupled proton transport"/>
    <property type="evidence" value="ECO:0007669"/>
    <property type="project" value="TreeGrafter"/>
</dbReference>
<feature type="transmembrane region" description="Helical" evidence="9">
    <location>
        <begin position="513"/>
        <end position="537"/>
    </location>
</feature>
<feature type="transmembrane region" description="Helical" evidence="9">
    <location>
        <begin position="29"/>
        <end position="49"/>
    </location>
</feature>
<comment type="caution">
    <text evidence="11">The sequence shown here is derived from an EMBL/GenBank/DDBJ whole genome shotgun (WGS) entry which is preliminary data.</text>
</comment>
<keyword evidence="8" id="KW-0813">Transport</keyword>
<feature type="transmembrane region" description="Helical" evidence="9">
    <location>
        <begin position="174"/>
        <end position="196"/>
    </location>
</feature>
<dbReference type="EC" id="1.9.3.1" evidence="11"/>
<comment type="function">
    <text evidence="7">Cytochrome c oxidase is the component of the respiratory chain that catalyzes the reduction of oxygen to water. Subunits 1-3 form the functional core of the enzyme complex. CO I is the catalytic subunit of the enzyme. Electrons originating in cytochrome c are transferred via the copper A center of subunit 2 and heme A of subunit 1 to the bimetallic center formed by heme A3 and copper B.</text>
</comment>
<dbReference type="InterPro" id="IPR036927">
    <property type="entry name" value="Cyt_c_oxase-like_su1_sf"/>
</dbReference>
<dbReference type="InterPro" id="IPR023616">
    <property type="entry name" value="Cyt_c_oxase-like_su1_dom"/>
</dbReference>
<dbReference type="RefSeq" id="WP_052566320.1">
    <property type="nucleotide sequence ID" value="NZ_JQKF01000024.1"/>
</dbReference>
<dbReference type="PRINTS" id="PR01165">
    <property type="entry name" value="CYCOXIDASEI"/>
</dbReference>
<dbReference type="AlphaFoldDB" id="A0A0D8FS82"/>
<keyword evidence="8" id="KW-0349">Heme</keyword>
<dbReference type="STRING" id="1121877.FEAC_24970"/>
<dbReference type="Gene3D" id="1.20.210.10">
    <property type="entry name" value="Cytochrome c oxidase-like, subunit I domain"/>
    <property type="match status" value="1"/>
</dbReference>
<dbReference type="GeneID" id="78373520"/>
<evidence type="ECO:0000256" key="8">
    <source>
        <dbReference type="RuleBase" id="RU000370"/>
    </source>
</evidence>
<keyword evidence="8" id="KW-0479">Metal-binding</keyword>
<feature type="transmembrane region" description="Helical" evidence="9">
    <location>
        <begin position="288"/>
        <end position="308"/>
    </location>
</feature>
<keyword evidence="12" id="KW-1185">Reference proteome</keyword>
<dbReference type="GO" id="GO:0016491">
    <property type="term" value="F:oxidoreductase activity"/>
    <property type="evidence" value="ECO:0007669"/>
    <property type="project" value="UniProtKB-KW"/>
</dbReference>
<feature type="transmembrane region" description="Helical" evidence="9">
    <location>
        <begin position="348"/>
        <end position="367"/>
    </location>
</feature>
<keyword evidence="3 8" id="KW-0812">Transmembrane</keyword>
<feature type="transmembrane region" description="Helical" evidence="9">
    <location>
        <begin position="408"/>
        <end position="431"/>
    </location>
</feature>
<evidence type="ECO:0000256" key="1">
    <source>
        <dbReference type="ARBA" id="ARBA00004141"/>
    </source>
</evidence>
<dbReference type="Pfam" id="PF00115">
    <property type="entry name" value="COX1"/>
    <property type="match status" value="1"/>
</dbReference>
<proteinExistence type="inferred from homology"/>
<keyword evidence="5 9" id="KW-1133">Transmembrane helix</keyword>
<dbReference type="PROSITE" id="PS00077">
    <property type="entry name" value="COX1_CUB"/>
    <property type="match status" value="1"/>
</dbReference>
<evidence type="ECO:0000256" key="2">
    <source>
        <dbReference type="ARBA" id="ARBA00022660"/>
    </source>
</evidence>